<reference evidence="2" key="2">
    <citation type="submission" date="2023-06" db="EMBL/GenBank/DDBJ databases">
        <authorList>
            <person name="Kobayashi Y."/>
            <person name="Kayamori A."/>
            <person name="Aoki K."/>
            <person name="Shiwa Y."/>
            <person name="Fujita N."/>
            <person name="Sugita T."/>
            <person name="Iwasaki W."/>
            <person name="Tanaka N."/>
            <person name="Takashima M."/>
        </authorList>
    </citation>
    <scope>NUCLEOTIDE SEQUENCE</scope>
    <source>
        <strain evidence="2">HIS016</strain>
    </source>
</reference>
<feature type="compositionally biased region" description="Polar residues" evidence="1">
    <location>
        <begin position="609"/>
        <end position="630"/>
    </location>
</feature>
<dbReference type="Proteomes" id="UP001222932">
    <property type="component" value="Unassembled WGS sequence"/>
</dbReference>
<feature type="compositionally biased region" description="Low complexity" evidence="1">
    <location>
        <begin position="784"/>
        <end position="799"/>
    </location>
</feature>
<feature type="region of interest" description="Disordered" evidence="1">
    <location>
        <begin position="440"/>
        <end position="500"/>
    </location>
</feature>
<evidence type="ECO:0008006" key="4">
    <source>
        <dbReference type="Google" id="ProtNLM"/>
    </source>
</evidence>
<dbReference type="PANTHER" id="PTHR36419:SF1">
    <property type="entry name" value="RHO1 GEF LOCALIZING PROTEIN 1"/>
    <property type="match status" value="1"/>
</dbReference>
<feature type="compositionally biased region" description="Polar residues" evidence="1">
    <location>
        <begin position="735"/>
        <end position="744"/>
    </location>
</feature>
<accession>A0AAD3TWI4</accession>
<dbReference type="PANTHER" id="PTHR36419">
    <property type="entry name" value="ARRESTIN FAMILY PROTEIN 1"/>
    <property type="match status" value="1"/>
</dbReference>
<evidence type="ECO:0000313" key="3">
    <source>
        <dbReference type="Proteomes" id="UP001222932"/>
    </source>
</evidence>
<gene>
    <name evidence="2" type="ORF">CspeluHIS016_0501710</name>
</gene>
<feature type="compositionally biased region" description="Polar residues" evidence="1">
    <location>
        <begin position="1139"/>
        <end position="1170"/>
    </location>
</feature>
<feature type="compositionally biased region" description="Basic and acidic residues" evidence="1">
    <location>
        <begin position="1298"/>
        <end position="1307"/>
    </location>
</feature>
<feature type="region of interest" description="Disordered" evidence="1">
    <location>
        <begin position="1139"/>
        <end position="1182"/>
    </location>
</feature>
<reference evidence="2" key="1">
    <citation type="journal article" date="2023" name="BMC Genomics">
        <title>Chromosome-level genome assemblies of Cutaneotrichosporon spp. (Trichosporonales, Basidiomycota) reveal imbalanced evolution between nucleotide sequences and chromosome synteny.</title>
        <authorList>
            <person name="Kobayashi Y."/>
            <person name="Kayamori A."/>
            <person name="Aoki K."/>
            <person name="Shiwa Y."/>
            <person name="Matsutani M."/>
            <person name="Fujita N."/>
            <person name="Sugita T."/>
            <person name="Iwasaki W."/>
            <person name="Tanaka N."/>
            <person name="Takashima M."/>
        </authorList>
    </citation>
    <scope>NUCLEOTIDE SEQUENCE</scope>
    <source>
        <strain evidence="2">HIS016</strain>
    </source>
</reference>
<feature type="region of interest" description="Disordered" evidence="1">
    <location>
        <begin position="675"/>
        <end position="744"/>
    </location>
</feature>
<organism evidence="2 3">
    <name type="scientific">Cutaneotrichosporon spelunceum</name>
    <dbReference type="NCBI Taxonomy" id="1672016"/>
    <lineage>
        <taxon>Eukaryota</taxon>
        <taxon>Fungi</taxon>
        <taxon>Dikarya</taxon>
        <taxon>Basidiomycota</taxon>
        <taxon>Agaricomycotina</taxon>
        <taxon>Tremellomycetes</taxon>
        <taxon>Trichosporonales</taxon>
        <taxon>Trichosporonaceae</taxon>
        <taxon>Cutaneotrichosporon</taxon>
    </lineage>
</organism>
<proteinExistence type="predicted"/>
<dbReference type="EMBL" id="BTCM01000005">
    <property type="protein sequence ID" value="GMK58139.1"/>
    <property type="molecule type" value="Genomic_DNA"/>
</dbReference>
<dbReference type="GO" id="GO:0000935">
    <property type="term" value="C:division septum"/>
    <property type="evidence" value="ECO:0007669"/>
    <property type="project" value="TreeGrafter"/>
</dbReference>
<feature type="region of interest" description="Disordered" evidence="1">
    <location>
        <begin position="362"/>
        <end position="382"/>
    </location>
</feature>
<dbReference type="InterPro" id="IPR053060">
    <property type="entry name" value="Cytokinesis_Signaling_Reg"/>
</dbReference>
<name>A0AAD3TWI4_9TREE</name>
<protein>
    <recommendedName>
        <fullName evidence="4">Arrestin C-terminal-like domain-containing protein</fullName>
    </recommendedName>
</protein>
<evidence type="ECO:0000256" key="1">
    <source>
        <dbReference type="SAM" id="MobiDB-lite"/>
    </source>
</evidence>
<dbReference type="GO" id="GO:0000917">
    <property type="term" value="P:division septum assembly"/>
    <property type="evidence" value="ECO:0007669"/>
    <property type="project" value="TreeGrafter"/>
</dbReference>
<sequence>MTGSNAGPVQLLLRAPPHLPFVQGYPGIAPGVGRPAATVQGTVEVRTSGAKAKWVRVEVRKHESVPSSAVGKGSGQTSTVHVSAPHLLWKPPEGKEFDTLSTADFRFCIPLPGDAPPSTELKGCKVSYELIAAVCYKAKGGLFRKDSSPIATTSAPLNIVKYELASAWPLYNQIEQRTASALNGAVHLVVDRPIQAFGPGDRIVVTATMKSEAQNVFRLKGFEMSLVEILTIHPPKPDPKKKAKAPSLPVVRRQPVCTTRVVADGLIVPHGERGARLDLVVPQDRQLLTVRGAKEFSVEYELVLEATCDGGPSKVLLGGMQCIIGTFSRSSGQSAVKEIGYVQGLCPQRPFATWCPPSIPGSVTDSSNSKGGSQDNNHIPFTGQRLSINPPYNTPSLPVQDFQQQWQAHLRQQSAPPIAYPQSDMYAHQRQQSLSQKTGFVPQGESCRRSSSSTTATNTTTVTDHGPGATMAPRPISRTGVRFPSPNPRPVSDSPFGPTLEGNESMYDHTQSEISHSNSAYGTFGPYVQNGPGAIITSSQATMMAMPNDASMTQPIARPESSNDITPTRTTPGWVVAADEKRRLHELAQDRASNTIPSVAPPDYEDTSLPKTATPVQTQPPIRDSPQSIRSLEHRRVSSTSSPSNGAAVPLIAQPLLDRTVQRYVDPSYLVQHTSQTGHSGAQYQGNQNGHISPQSTAERQDQNASPRNTQWRADEGGSSSASFAGRSSEAHVTRTPSCPTQALLQSPKVSKLYMSAAEEKDMMRQRYEDATAAVNRTVHDRASPSTQASPQAQRAQQSEAYMQDTPTVSVPVSAAYMSAAEEKDMMRKRYEAATNAVNSDTLGSSSSNARVEPPVPAAYMSAAEEKDMMRKRYEAATNAVNSDTLGSSSSNARVEPPVSAAYMSAAEEKDMMRKRYEAATNAVNSDTLGSSSSNARVEPPVPAAYMSAAEEKDMMRKRYEAATNAVNSDTLGSSSSNARVEPPVPAAYMSAAEEKDMMRKRYEAATNAVNSDTLGSSSSNARVEPPVSAAYMSAAEEKDMMRKRYEAATNAVNSDTLGSSSSNARVEPPVSAAYMSAAEEKDMMRKRYEAATNAVNSDTLGSSSSNARVEPPVSAAYMSAEQEKDIMRQRYEEATNAVNRAADSSPSQVDTSQFVQVATSPSRASSQPGPSIPVAASDDPGPRIPAAYMSAVQEKEAMRKRYEEATSGVVRVASSSTHSDQLVPYDDVIGLSMEASAGPSKSTGDMSAVDERDEEATRAADSTAGRLAFPRRSVTLRERMLMSALPDGPPPPLAPRPPREYVEMHQHRGHHG</sequence>
<feature type="region of interest" description="Disordered" evidence="1">
    <location>
        <begin position="587"/>
        <end position="648"/>
    </location>
</feature>
<feature type="compositionally biased region" description="Pro residues" evidence="1">
    <location>
        <begin position="1288"/>
        <end position="1297"/>
    </location>
</feature>
<comment type="caution">
    <text evidence="2">The sequence shown here is derived from an EMBL/GenBank/DDBJ whole genome shotgun (WGS) entry which is preliminary data.</text>
</comment>
<keyword evidence="3" id="KW-1185">Reference proteome</keyword>
<evidence type="ECO:0000313" key="2">
    <source>
        <dbReference type="EMBL" id="GMK58139.1"/>
    </source>
</evidence>
<feature type="region of interest" description="Disordered" evidence="1">
    <location>
        <begin position="1235"/>
        <end position="1313"/>
    </location>
</feature>
<feature type="region of interest" description="Disordered" evidence="1">
    <location>
        <begin position="780"/>
        <end position="805"/>
    </location>
</feature>
<feature type="compositionally biased region" description="Low complexity" evidence="1">
    <location>
        <begin position="717"/>
        <end position="728"/>
    </location>
</feature>
<feature type="compositionally biased region" description="Low complexity" evidence="1">
    <location>
        <begin position="450"/>
        <end position="463"/>
    </location>
</feature>
<feature type="compositionally biased region" description="Polar residues" evidence="1">
    <location>
        <begin position="675"/>
        <end position="712"/>
    </location>
</feature>